<evidence type="ECO:0000256" key="2">
    <source>
        <dbReference type="SAM" id="Phobius"/>
    </source>
</evidence>
<name>A0AAD9J0Q2_RIDPI</name>
<reference evidence="3" key="1">
    <citation type="journal article" date="2023" name="Mol. Biol. Evol.">
        <title>Third-Generation Sequencing Reveals the Adaptive Role of the Epigenome in Three Deep-Sea Polychaetes.</title>
        <authorList>
            <person name="Perez M."/>
            <person name="Aroh O."/>
            <person name="Sun Y."/>
            <person name="Lan Y."/>
            <person name="Juniper S.K."/>
            <person name="Young C.R."/>
            <person name="Angers B."/>
            <person name="Qian P.Y."/>
        </authorList>
    </citation>
    <scope>NUCLEOTIDE SEQUENCE</scope>
    <source>
        <strain evidence="3">R07B-5</strain>
    </source>
</reference>
<accession>A0AAD9J0Q2</accession>
<dbReference type="EMBL" id="JAODUO010004213">
    <property type="protein sequence ID" value="KAK2144432.1"/>
    <property type="molecule type" value="Genomic_DNA"/>
</dbReference>
<proteinExistence type="predicted"/>
<dbReference type="AlphaFoldDB" id="A0AAD9J0Q2"/>
<keyword evidence="2" id="KW-0812">Transmembrane</keyword>
<evidence type="ECO:0000256" key="1">
    <source>
        <dbReference type="SAM" id="MobiDB-lite"/>
    </source>
</evidence>
<dbReference type="Proteomes" id="UP001209878">
    <property type="component" value="Unassembled WGS sequence"/>
</dbReference>
<feature type="region of interest" description="Disordered" evidence="1">
    <location>
        <begin position="49"/>
        <end position="69"/>
    </location>
</feature>
<organism evidence="3 4">
    <name type="scientific">Ridgeia piscesae</name>
    <name type="common">Tubeworm</name>
    <dbReference type="NCBI Taxonomy" id="27915"/>
    <lineage>
        <taxon>Eukaryota</taxon>
        <taxon>Metazoa</taxon>
        <taxon>Spiralia</taxon>
        <taxon>Lophotrochozoa</taxon>
        <taxon>Annelida</taxon>
        <taxon>Polychaeta</taxon>
        <taxon>Sedentaria</taxon>
        <taxon>Canalipalpata</taxon>
        <taxon>Sabellida</taxon>
        <taxon>Siboglinidae</taxon>
        <taxon>Ridgeia</taxon>
    </lineage>
</organism>
<evidence type="ECO:0000313" key="3">
    <source>
        <dbReference type="EMBL" id="KAK2144432.1"/>
    </source>
</evidence>
<sequence length="494" mass="56932">MEHDGIVIKGRNYFKKMWLKNTYIYMFVSLCVIACLLIAYQYVRRHPQPGQVQQQQNHREREPCDWTDVEGEPFRANPGDIETGETELAQYTKYRQMKQNAAGGSSDQYTYRVTLLDKTKPPPLDGIFILVEERFRGKATSGGSSLTAYAEHLSRDLCNYRDMFNGSYIVWCPPMKLGGRRDFIMNLQYVNFGAYAGNRVALNQHIWHYQIKLSYRKRYTRKYLNRPDVTTALGARMNGKNTVIWYQKKERWRVKLANGAHFFSLSTKRMCACVRSMNHLIMVGSSHMRYKFNYVVETCYNPHGNFPSAARYKNMIFIRLKYAEDVLKKIFSVIGNMTFTETDMLFVQSGAWNLATRGLDQFMDSSLKIYADALVFLRAKIGISRSNFVVVTQPPFAIHETVRYSSGNRNNYCNAAAVRQLKSRLHPHAFNIFDEFAILQPQSEDSICAVHYICPVFDGRNFSVYGDVGIASAKLMIAHSCRGHATLVKPCTRQ</sequence>
<keyword evidence="4" id="KW-1185">Reference proteome</keyword>
<gene>
    <name evidence="3" type="ORF">NP493_4226g00003</name>
</gene>
<feature type="transmembrane region" description="Helical" evidence="2">
    <location>
        <begin position="23"/>
        <end position="43"/>
    </location>
</feature>
<keyword evidence="2" id="KW-1133">Transmembrane helix</keyword>
<keyword evidence="2" id="KW-0472">Membrane</keyword>
<evidence type="ECO:0000313" key="4">
    <source>
        <dbReference type="Proteomes" id="UP001209878"/>
    </source>
</evidence>
<comment type="caution">
    <text evidence="3">The sequence shown here is derived from an EMBL/GenBank/DDBJ whole genome shotgun (WGS) entry which is preliminary data.</text>
</comment>
<protein>
    <submittedName>
        <fullName evidence="3">Uncharacterized protein</fullName>
    </submittedName>
</protein>